<feature type="non-terminal residue" evidence="3">
    <location>
        <position position="1"/>
    </location>
</feature>
<proteinExistence type="predicted"/>
<feature type="compositionally biased region" description="Basic and acidic residues" evidence="1">
    <location>
        <begin position="536"/>
        <end position="569"/>
    </location>
</feature>
<feature type="region of interest" description="Disordered" evidence="1">
    <location>
        <begin position="528"/>
        <end position="569"/>
    </location>
</feature>
<evidence type="ECO:0000313" key="3">
    <source>
        <dbReference type="EMBL" id="TMX04112.1"/>
    </source>
</evidence>
<dbReference type="EMBL" id="RXGB01000295">
    <property type="protein sequence ID" value="TMX04112.1"/>
    <property type="molecule type" value="Genomic_DNA"/>
</dbReference>
<accession>A0A6N2CHA8</accession>
<name>A0A6N2CHA8_SOLCI</name>
<dbReference type="AlphaFoldDB" id="A0A6N2CHA8"/>
<dbReference type="InterPro" id="IPR046796">
    <property type="entry name" value="Transposase_32_dom"/>
</dbReference>
<feature type="compositionally biased region" description="Low complexity" evidence="1">
    <location>
        <begin position="414"/>
        <end position="431"/>
    </location>
</feature>
<reference evidence="3" key="1">
    <citation type="submission" date="2019-05" db="EMBL/GenBank/DDBJ databases">
        <title>The de novo reference genome and transcriptome assemblies of the wild tomato species Solanum chilense.</title>
        <authorList>
            <person name="Stam R."/>
            <person name="Nosenko T."/>
            <person name="Hoerger A.C."/>
            <person name="Stephan W."/>
            <person name="Seidel M.A."/>
            <person name="Kuhn J.M.M."/>
            <person name="Haberer G."/>
            <person name="Tellier A."/>
        </authorList>
    </citation>
    <scope>NUCLEOTIDE SEQUENCE</scope>
    <source>
        <tissue evidence="3">Mature leaves</tissue>
    </source>
</reference>
<evidence type="ECO:0000256" key="1">
    <source>
        <dbReference type="SAM" id="MobiDB-lite"/>
    </source>
</evidence>
<feature type="compositionally biased region" description="Polar residues" evidence="1">
    <location>
        <begin position="90"/>
        <end position="102"/>
    </location>
</feature>
<feature type="region of interest" description="Disordered" evidence="1">
    <location>
        <begin position="402"/>
        <end position="431"/>
    </location>
</feature>
<dbReference type="Pfam" id="PF20167">
    <property type="entry name" value="Transposase_32"/>
    <property type="match status" value="1"/>
</dbReference>
<feature type="domain" description="Putative plant transposon protein" evidence="2">
    <location>
        <begin position="170"/>
        <end position="359"/>
    </location>
</feature>
<organism evidence="3">
    <name type="scientific">Solanum chilense</name>
    <name type="common">Tomato</name>
    <name type="synonym">Lycopersicon chilense</name>
    <dbReference type="NCBI Taxonomy" id="4083"/>
    <lineage>
        <taxon>Eukaryota</taxon>
        <taxon>Viridiplantae</taxon>
        <taxon>Streptophyta</taxon>
        <taxon>Embryophyta</taxon>
        <taxon>Tracheophyta</taxon>
        <taxon>Spermatophyta</taxon>
        <taxon>Magnoliopsida</taxon>
        <taxon>eudicotyledons</taxon>
        <taxon>Gunneridae</taxon>
        <taxon>Pentapetalae</taxon>
        <taxon>asterids</taxon>
        <taxon>lamiids</taxon>
        <taxon>Solanales</taxon>
        <taxon>Solanaceae</taxon>
        <taxon>Solanoideae</taxon>
        <taxon>Solaneae</taxon>
        <taxon>Solanum</taxon>
        <taxon>Solanum subgen. Lycopersicon</taxon>
    </lineage>
</organism>
<sequence>PPSTCPVVFSISKVLSTMAPKQDRIYARGRSKSVAPSARMVIGSDDKRDPEYVPPRASTLSGATRAPRATPKKVASSVVASSQSDEERTLTGTPSGSATNEEGASGSLGVSWSEEAPSSAEVPAPATAAASASSNEADSLDSTSGSPVQRVLTGSLPTMPEMHNLFITYRLEWTARPLGRYSEELVREFYASYVATLRSQIDRRAAPAKQAPLEQVRVRGVQVDISLPAIRRFLYRESVDATPTPLTAEFDYRWQIVKDGQLLREPSLRETTKRWMAMHLSVDGEGADWVTEPKGAIKKANLTFTAMFLWLLVRPCLSPTATDNIVTWDRAVLMAALIAGFEVDFAWLLQVVMQERAFKGTVDVGLIKDEANEFALRKGPYPKLPQLADDLADTVAQARTATQAASIDTTPVESIPGSSTAPSSSRTTPLPTLVPLARSITESEERLERKMVQFTERKIAEVNQRLDAFELRVVARPAPPMDVSTLQATVYILRADIDTILEARVSDSEALSVEPAEDTVLAALFATSEIPPPPPRESDKRRRCRAEDETRALMKEQRDIEAARRASLA</sequence>
<protein>
    <recommendedName>
        <fullName evidence="2">Putative plant transposon protein domain-containing protein</fullName>
    </recommendedName>
</protein>
<feature type="region of interest" description="Disordered" evidence="1">
    <location>
        <begin position="27"/>
        <end position="155"/>
    </location>
</feature>
<evidence type="ECO:0000259" key="2">
    <source>
        <dbReference type="Pfam" id="PF20167"/>
    </source>
</evidence>
<feature type="compositionally biased region" description="Low complexity" evidence="1">
    <location>
        <begin position="74"/>
        <end position="83"/>
    </location>
</feature>
<feature type="compositionally biased region" description="Low complexity" evidence="1">
    <location>
        <begin position="111"/>
        <end position="137"/>
    </location>
</feature>
<gene>
    <name evidence="3" type="ORF">EJD97_011552</name>
</gene>
<comment type="caution">
    <text evidence="3">The sequence shown here is derived from an EMBL/GenBank/DDBJ whole genome shotgun (WGS) entry which is preliminary data.</text>
</comment>